<dbReference type="InterPro" id="IPR036457">
    <property type="entry name" value="PPM-type-like_dom_sf"/>
</dbReference>
<feature type="domain" description="PPM-type phosphatase" evidence="1">
    <location>
        <begin position="56"/>
        <end position="97"/>
    </location>
</feature>
<dbReference type="EMBL" id="JACXVP010000005">
    <property type="protein sequence ID" value="KAG5605326.1"/>
    <property type="molecule type" value="Genomic_DNA"/>
</dbReference>
<dbReference type="Proteomes" id="UP000824120">
    <property type="component" value="Chromosome 5"/>
</dbReference>
<organism evidence="2 3">
    <name type="scientific">Solanum commersonii</name>
    <name type="common">Commerson's wild potato</name>
    <name type="synonym">Commerson's nightshade</name>
    <dbReference type="NCBI Taxonomy" id="4109"/>
    <lineage>
        <taxon>Eukaryota</taxon>
        <taxon>Viridiplantae</taxon>
        <taxon>Streptophyta</taxon>
        <taxon>Embryophyta</taxon>
        <taxon>Tracheophyta</taxon>
        <taxon>Spermatophyta</taxon>
        <taxon>Magnoliopsida</taxon>
        <taxon>eudicotyledons</taxon>
        <taxon>Gunneridae</taxon>
        <taxon>Pentapetalae</taxon>
        <taxon>asterids</taxon>
        <taxon>lamiids</taxon>
        <taxon>Solanales</taxon>
        <taxon>Solanaceae</taxon>
        <taxon>Solanoideae</taxon>
        <taxon>Solaneae</taxon>
        <taxon>Solanum</taxon>
    </lineage>
</organism>
<evidence type="ECO:0000313" key="3">
    <source>
        <dbReference type="Proteomes" id="UP000824120"/>
    </source>
</evidence>
<dbReference type="OrthoDB" id="10264738at2759"/>
<accession>A0A9J5Z2M5</accession>
<dbReference type="Gene3D" id="3.60.40.10">
    <property type="entry name" value="PPM-type phosphatase domain"/>
    <property type="match status" value="1"/>
</dbReference>
<comment type="caution">
    <text evidence="2">The sequence shown here is derived from an EMBL/GenBank/DDBJ whole genome shotgun (WGS) entry which is preliminary data.</text>
</comment>
<evidence type="ECO:0000259" key="1">
    <source>
        <dbReference type="Pfam" id="PF00481"/>
    </source>
</evidence>
<dbReference type="Pfam" id="PF00481">
    <property type="entry name" value="PP2C"/>
    <property type="match status" value="1"/>
</dbReference>
<proteinExistence type="predicted"/>
<dbReference type="AlphaFoldDB" id="A0A9J5Z2M5"/>
<gene>
    <name evidence="2" type="ORF">H5410_026818</name>
</gene>
<sequence>MSKYDYLLARIKHYSSTFLFTKPYVASKPEITFVKNNLDYKCLILVNDDFHVSIFKPEITFVKRKLDDGFFILQSDRLWNVVSSETTCSVARVCLQGDASFFLLSESTTTLCS</sequence>
<protein>
    <recommendedName>
        <fullName evidence="1">PPM-type phosphatase domain-containing protein</fullName>
    </recommendedName>
</protein>
<reference evidence="2 3" key="1">
    <citation type="submission" date="2020-09" db="EMBL/GenBank/DDBJ databases">
        <title>De no assembly of potato wild relative species, Solanum commersonii.</title>
        <authorList>
            <person name="Cho K."/>
        </authorList>
    </citation>
    <scope>NUCLEOTIDE SEQUENCE [LARGE SCALE GENOMIC DNA]</scope>
    <source>
        <strain evidence="2">LZ3.2</strain>
        <tissue evidence="2">Leaf</tissue>
    </source>
</reference>
<dbReference type="InterPro" id="IPR001932">
    <property type="entry name" value="PPM-type_phosphatase-like_dom"/>
</dbReference>
<name>A0A9J5Z2M5_SOLCO</name>
<keyword evidence="3" id="KW-1185">Reference proteome</keyword>
<dbReference type="SUPFAM" id="SSF81606">
    <property type="entry name" value="PP2C-like"/>
    <property type="match status" value="1"/>
</dbReference>
<evidence type="ECO:0000313" key="2">
    <source>
        <dbReference type="EMBL" id="KAG5605326.1"/>
    </source>
</evidence>